<dbReference type="InterPro" id="IPR005828">
    <property type="entry name" value="MFS_sugar_transport-like"/>
</dbReference>
<dbReference type="PANTHER" id="PTHR48021:SF1">
    <property type="entry name" value="GH07001P-RELATED"/>
    <property type="match status" value="1"/>
</dbReference>
<dbReference type="GO" id="GO:0016020">
    <property type="term" value="C:membrane"/>
    <property type="evidence" value="ECO:0007669"/>
    <property type="project" value="UniProtKB-SubCell"/>
</dbReference>
<comment type="subcellular location">
    <subcellularLocation>
        <location evidence="1">Membrane</location>
    </subcellularLocation>
</comment>
<dbReference type="InterPro" id="IPR050549">
    <property type="entry name" value="MFS_Trehalose_Transporter"/>
</dbReference>
<evidence type="ECO:0000256" key="1">
    <source>
        <dbReference type="ARBA" id="ARBA00004370"/>
    </source>
</evidence>
<evidence type="ECO:0000256" key="4">
    <source>
        <dbReference type="ARBA" id="ARBA00023136"/>
    </source>
</evidence>
<sequence length="122" mass="14053">MGIKYTDIHGLKYIFYPPVFSNTRSKPKSLILLVYIFVIGIASSIVCMSNWLFVFLVTKFFTLLVSAIYLYNTFWLFTLFCVLGTFFVVFIVPETKGKTMEEIQELLGADLIPLLTENRDDV</sequence>
<keyword evidence="3 5" id="KW-1133">Transmembrane helix</keyword>
<dbReference type="Gene3D" id="1.20.1250.20">
    <property type="entry name" value="MFS general substrate transporter like domains"/>
    <property type="match status" value="1"/>
</dbReference>
<protein>
    <submittedName>
        <fullName evidence="6">Facilitated trehalose transporter Tret1</fullName>
    </submittedName>
</protein>
<proteinExistence type="predicted"/>
<name>A0A2H8TDB4_9HEMI</name>
<dbReference type="InterPro" id="IPR036259">
    <property type="entry name" value="MFS_trans_sf"/>
</dbReference>
<dbReference type="OrthoDB" id="6612291at2759"/>
<dbReference type="SUPFAM" id="SSF103473">
    <property type="entry name" value="MFS general substrate transporter"/>
    <property type="match status" value="1"/>
</dbReference>
<dbReference type="Pfam" id="PF00083">
    <property type="entry name" value="Sugar_tr"/>
    <property type="match status" value="1"/>
</dbReference>
<evidence type="ECO:0000313" key="6">
    <source>
        <dbReference type="EMBL" id="MBW12070.1"/>
    </source>
</evidence>
<dbReference type="GO" id="GO:0022857">
    <property type="term" value="F:transmembrane transporter activity"/>
    <property type="evidence" value="ECO:0007669"/>
    <property type="project" value="InterPro"/>
</dbReference>
<accession>A0A2H8TDB4</accession>
<keyword evidence="2 5" id="KW-0812">Transmembrane</keyword>
<dbReference type="PANTHER" id="PTHR48021">
    <property type="match status" value="1"/>
</dbReference>
<feature type="transmembrane region" description="Helical" evidence="5">
    <location>
        <begin position="68"/>
        <end position="92"/>
    </location>
</feature>
<gene>
    <name evidence="6" type="primary">Tret1_43</name>
</gene>
<evidence type="ECO:0000256" key="5">
    <source>
        <dbReference type="SAM" id="Phobius"/>
    </source>
</evidence>
<organism evidence="6">
    <name type="scientific">Melanaphis sacchari</name>
    <dbReference type="NCBI Taxonomy" id="742174"/>
    <lineage>
        <taxon>Eukaryota</taxon>
        <taxon>Metazoa</taxon>
        <taxon>Ecdysozoa</taxon>
        <taxon>Arthropoda</taxon>
        <taxon>Hexapoda</taxon>
        <taxon>Insecta</taxon>
        <taxon>Pterygota</taxon>
        <taxon>Neoptera</taxon>
        <taxon>Paraneoptera</taxon>
        <taxon>Hemiptera</taxon>
        <taxon>Sternorrhyncha</taxon>
        <taxon>Aphidomorpha</taxon>
        <taxon>Aphidoidea</taxon>
        <taxon>Aphididae</taxon>
        <taxon>Aphidini</taxon>
        <taxon>Melanaphis</taxon>
    </lineage>
</organism>
<dbReference type="EMBL" id="GFXV01000265">
    <property type="protein sequence ID" value="MBW12070.1"/>
    <property type="molecule type" value="Transcribed_RNA"/>
</dbReference>
<reference evidence="6" key="1">
    <citation type="submission" date="2017-10" db="EMBL/GenBank/DDBJ databases">
        <title>Transcriptome Assembly of Sugarcane Aphid Adults.</title>
        <authorList>
            <person name="Scully E.D."/>
            <person name="Palmer N.A."/>
            <person name="Geib S.M."/>
            <person name="Sarath G."/>
            <person name="Sattler S.E."/>
        </authorList>
    </citation>
    <scope>NUCLEOTIDE SEQUENCE</scope>
    <source>
        <tissue evidence="6">Whole body</tissue>
    </source>
</reference>
<keyword evidence="4 5" id="KW-0472">Membrane</keyword>
<feature type="transmembrane region" description="Helical" evidence="5">
    <location>
        <begin position="30"/>
        <end position="56"/>
    </location>
</feature>
<dbReference type="AlphaFoldDB" id="A0A2H8TDB4"/>
<evidence type="ECO:0000256" key="3">
    <source>
        <dbReference type="ARBA" id="ARBA00022989"/>
    </source>
</evidence>
<evidence type="ECO:0000256" key="2">
    <source>
        <dbReference type="ARBA" id="ARBA00022692"/>
    </source>
</evidence>